<evidence type="ECO:0000313" key="1">
    <source>
        <dbReference type="EMBL" id="GAG88038.1"/>
    </source>
</evidence>
<sequence length="60" mass="7194">MSEEYDGWAFKTYGKIHPKHFRQNKEDLIAQVESSFSCLWEDIKKYDNNEIVKVKLVEVE</sequence>
<accession>X1BV37</accession>
<organism evidence="1">
    <name type="scientific">marine sediment metagenome</name>
    <dbReference type="NCBI Taxonomy" id="412755"/>
    <lineage>
        <taxon>unclassified sequences</taxon>
        <taxon>metagenomes</taxon>
        <taxon>ecological metagenomes</taxon>
    </lineage>
</organism>
<proteinExistence type="predicted"/>
<name>X1BV37_9ZZZZ</name>
<reference evidence="1" key="1">
    <citation type="journal article" date="2014" name="Front. Microbiol.">
        <title>High frequency of phylogenetically diverse reductive dehalogenase-homologous genes in deep subseafloor sedimentary metagenomes.</title>
        <authorList>
            <person name="Kawai M."/>
            <person name="Futagami T."/>
            <person name="Toyoda A."/>
            <person name="Takaki Y."/>
            <person name="Nishi S."/>
            <person name="Hori S."/>
            <person name="Arai W."/>
            <person name="Tsubouchi T."/>
            <person name="Morono Y."/>
            <person name="Uchiyama I."/>
            <person name="Ito T."/>
            <person name="Fujiyama A."/>
            <person name="Inagaki F."/>
            <person name="Takami H."/>
        </authorList>
    </citation>
    <scope>NUCLEOTIDE SEQUENCE</scope>
    <source>
        <strain evidence="1">Expedition CK06-06</strain>
    </source>
</reference>
<comment type="caution">
    <text evidence="1">The sequence shown here is derived from an EMBL/GenBank/DDBJ whole genome shotgun (WGS) entry which is preliminary data.</text>
</comment>
<gene>
    <name evidence="1" type="ORF">S01H4_32420</name>
</gene>
<dbReference type="AlphaFoldDB" id="X1BV37"/>
<dbReference type="EMBL" id="BART01016946">
    <property type="protein sequence ID" value="GAG88038.1"/>
    <property type="molecule type" value="Genomic_DNA"/>
</dbReference>
<protein>
    <submittedName>
        <fullName evidence="1">Uncharacterized protein</fullName>
    </submittedName>
</protein>